<gene>
    <name evidence="6" type="ORF">LAESUDRAFT_671055</name>
</gene>
<keyword evidence="2 5" id="KW-0812">Transmembrane</keyword>
<evidence type="ECO:0000256" key="3">
    <source>
        <dbReference type="ARBA" id="ARBA00022989"/>
    </source>
</evidence>
<feature type="transmembrane region" description="Helical" evidence="5">
    <location>
        <begin position="165"/>
        <end position="186"/>
    </location>
</feature>
<keyword evidence="3 5" id="KW-1133">Transmembrane helix</keyword>
<accession>A0A165H5G7</accession>
<dbReference type="FunCoup" id="A0A165H5G7">
    <property type="interactions" value="137"/>
</dbReference>
<evidence type="ECO:0000313" key="7">
    <source>
        <dbReference type="Proteomes" id="UP000076871"/>
    </source>
</evidence>
<keyword evidence="4 5" id="KW-0472">Membrane</keyword>
<dbReference type="EMBL" id="KV427607">
    <property type="protein sequence ID" value="KZT11269.1"/>
    <property type="molecule type" value="Genomic_DNA"/>
</dbReference>
<dbReference type="InterPro" id="IPR006838">
    <property type="entry name" value="ADTRP_AIG1"/>
</dbReference>
<sequence length="230" mass="25170">MPHLRTAAALVHAIGTAIMAYGYLNLKNVPFNAVIETQKGGHGQFLTIIGLFMAIGTMVLGFTTDLFPSFRAMRKLKRIALMIALPVAVVVTSIYWSLLLLLPEMILRPMVAGEAPHPDASVPSSSEKALIHIPLNVDLALHASPAIFLLVDFYLVERKYTRTQAVFGGTVLCAIAGAAYGSWVEYCAKSNDSFPYPFLTENPFDVRVYIYAGASTFALLTFWMLNAVHS</sequence>
<feature type="transmembrane region" description="Helical" evidence="5">
    <location>
        <begin position="139"/>
        <end position="156"/>
    </location>
</feature>
<dbReference type="OrthoDB" id="1898221at2759"/>
<reference evidence="6 7" key="1">
    <citation type="journal article" date="2016" name="Mol. Biol. Evol.">
        <title>Comparative Genomics of Early-Diverging Mushroom-Forming Fungi Provides Insights into the Origins of Lignocellulose Decay Capabilities.</title>
        <authorList>
            <person name="Nagy L.G."/>
            <person name="Riley R."/>
            <person name="Tritt A."/>
            <person name="Adam C."/>
            <person name="Daum C."/>
            <person name="Floudas D."/>
            <person name="Sun H."/>
            <person name="Yadav J.S."/>
            <person name="Pangilinan J."/>
            <person name="Larsson K.H."/>
            <person name="Matsuura K."/>
            <person name="Barry K."/>
            <person name="Labutti K."/>
            <person name="Kuo R."/>
            <person name="Ohm R.A."/>
            <person name="Bhattacharya S.S."/>
            <person name="Shirouzu T."/>
            <person name="Yoshinaga Y."/>
            <person name="Martin F.M."/>
            <person name="Grigoriev I.V."/>
            <person name="Hibbett D.S."/>
        </authorList>
    </citation>
    <scope>NUCLEOTIDE SEQUENCE [LARGE SCALE GENOMIC DNA]</scope>
    <source>
        <strain evidence="6 7">93-53</strain>
    </source>
</reference>
<evidence type="ECO:0000256" key="4">
    <source>
        <dbReference type="ARBA" id="ARBA00023136"/>
    </source>
</evidence>
<dbReference type="Proteomes" id="UP000076871">
    <property type="component" value="Unassembled WGS sequence"/>
</dbReference>
<protein>
    <recommendedName>
        <fullName evidence="8">FAR-17a/AIG1-like protein</fullName>
    </recommendedName>
</protein>
<evidence type="ECO:0000313" key="6">
    <source>
        <dbReference type="EMBL" id="KZT11269.1"/>
    </source>
</evidence>
<proteinExistence type="predicted"/>
<name>A0A165H5G7_9APHY</name>
<comment type="subcellular location">
    <subcellularLocation>
        <location evidence="1">Endomembrane system</location>
        <topology evidence="1">Multi-pass membrane protein</topology>
    </subcellularLocation>
</comment>
<dbReference type="RefSeq" id="XP_040769009.1">
    <property type="nucleotide sequence ID" value="XM_040905450.1"/>
</dbReference>
<evidence type="ECO:0000256" key="1">
    <source>
        <dbReference type="ARBA" id="ARBA00004127"/>
    </source>
</evidence>
<feature type="transmembrane region" description="Helical" evidence="5">
    <location>
        <begin position="7"/>
        <end position="24"/>
    </location>
</feature>
<dbReference type="AlphaFoldDB" id="A0A165H5G7"/>
<dbReference type="GO" id="GO:0016020">
    <property type="term" value="C:membrane"/>
    <property type="evidence" value="ECO:0007669"/>
    <property type="project" value="InterPro"/>
</dbReference>
<evidence type="ECO:0000256" key="2">
    <source>
        <dbReference type="ARBA" id="ARBA00022692"/>
    </source>
</evidence>
<dbReference type="GeneID" id="63822480"/>
<feature type="transmembrane region" description="Helical" evidence="5">
    <location>
        <begin position="44"/>
        <end position="67"/>
    </location>
</feature>
<feature type="transmembrane region" description="Helical" evidence="5">
    <location>
        <begin position="79"/>
        <end position="102"/>
    </location>
</feature>
<keyword evidence="7" id="KW-1185">Reference proteome</keyword>
<evidence type="ECO:0000256" key="5">
    <source>
        <dbReference type="SAM" id="Phobius"/>
    </source>
</evidence>
<dbReference type="GO" id="GO:0012505">
    <property type="term" value="C:endomembrane system"/>
    <property type="evidence" value="ECO:0007669"/>
    <property type="project" value="UniProtKB-SubCell"/>
</dbReference>
<dbReference type="PANTHER" id="PTHR10989:SF16">
    <property type="entry name" value="AT02829P-RELATED"/>
    <property type="match status" value="1"/>
</dbReference>
<dbReference type="PANTHER" id="PTHR10989">
    <property type="entry name" value="ANDROGEN-INDUCED PROTEIN 1-RELATED"/>
    <property type="match status" value="1"/>
</dbReference>
<feature type="transmembrane region" description="Helical" evidence="5">
    <location>
        <begin position="206"/>
        <end position="225"/>
    </location>
</feature>
<organism evidence="6 7">
    <name type="scientific">Laetiporus sulphureus 93-53</name>
    <dbReference type="NCBI Taxonomy" id="1314785"/>
    <lineage>
        <taxon>Eukaryota</taxon>
        <taxon>Fungi</taxon>
        <taxon>Dikarya</taxon>
        <taxon>Basidiomycota</taxon>
        <taxon>Agaricomycotina</taxon>
        <taxon>Agaricomycetes</taxon>
        <taxon>Polyporales</taxon>
        <taxon>Laetiporus</taxon>
    </lineage>
</organism>
<evidence type="ECO:0008006" key="8">
    <source>
        <dbReference type="Google" id="ProtNLM"/>
    </source>
</evidence>
<dbReference type="InParanoid" id="A0A165H5G7"/>
<dbReference type="Pfam" id="PF04750">
    <property type="entry name" value="Far-17a_AIG1"/>
    <property type="match status" value="1"/>
</dbReference>